<reference evidence="4 5" key="1">
    <citation type="submission" date="2020-04" db="EMBL/GenBank/DDBJ databases">
        <title>Ramlibacter sp. G-1-2-2 isolated from soil.</title>
        <authorList>
            <person name="Dahal R.H."/>
        </authorList>
    </citation>
    <scope>NUCLEOTIDE SEQUENCE [LARGE SCALE GENOMIC DNA]</scope>
    <source>
        <strain evidence="4 5">G-1-2-2</strain>
    </source>
</reference>
<name>A0A848HB05_9BURK</name>
<dbReference type="Pfam" id="PF11906">
    <property type="entry name" value="DUF3426"/>
    <property type="match status" value="1"/>
</dbReference>
<feature type="region of interest" description="Disordered" evidence="1">
    <location>
        <begin position="80"/>
        <end position="161"/>
    </location>
</feature>
<dbReference type="InterPro" id="IPR011723">
    <property type="entry name" value="Znf/thioredoxin_put"/>
</dbReference>
<dbReference type="RefSeq" id="WP_169422213.1">
    <property type="nucleotide sequence ID" value="NZ_JABBFX010000003.1"/>
</dbReference>
<keyword evidence="5" id="KW-1185">Reference proteome</keyword>
<keyword evidence="2" id="KW-0812">Transmembrane</keyword>
<protein>
    <submittedName>
        <fullName evidence="4">DUF3426 domain-containing protein</fullName>
    </submittedName>
</protein>
<dbReference type="NCBIfam" id="TIGR02098">
    <property type="entry name" value="MJ0042_CXXC"/>
    <property type="match status" value="1"/>
</dbReference>
<feature type="transmembrane region" description="Helical" evidence="2">
    <location>
        <begin position="224"/>
        <end position="246"/>
    </location>
</feature>
<feature type="region of interest" description="Disordered" evidence="1">
    <location>
        <begin position="174"/>
        <end position="194"/>
    </location>
</feature>
<organism evidence="4 5">
    <name type="scientific">Ramlibacter agri</name>
    <dbReference type="NCBI Taxonomy" id="2728837"/>
    <lineage>
        <taxon>Bacteria</taxon>
        <taxon>Pseudomonadati</taxon>
        <taxon>Pseudomonadota</taxon>
        <taxon>Betaproteobacteria</taxon>
        <taxon>Burkholderiales</taxon>
        <taxon>Comamonadaceae</taxon>
        <taxon>Ramlibacter</taxon>
    </lineage>
</organism>
<dbReference type="EMBL" id="JABBFX010000003">
    <property type="protein sequence ID" value="NML47965.1"/>
    <property type="molecule type" value="Genomic_DNA"/>
</dbReference>
<evidence type="ECO:0000256" key="1">
    <source>
        <dbReference type="SAM" id="MobiDB-lite"/>
    </source>
</evidence>
<evidence type="ECO:0000313" key="4">
    <source>
        <dbReference type="EMBL" id="NML47965.1"/>
    </source>
</evidence>
<feature type="compositionally biased region" description="Polar residues" evidence="1">
    <location>
        <begin position="80"/>
        <end position="90"/>
    </location>
</feature>
<evidence type="ECO:0000256" key="2">
    <source>
        <dbReference type="SAM" id="Phobius"/>
    </source>
</evidence>
<keyword evidence="2" id="KW-1133">Transmembrane helix</keyword>
<feature type="domain" description="Zinc finger/thioredoxin putative" evidence="3">
    <location>
        <begin position="3"/>
        <end position="39"/>
    </location>
</feature>
<dbReference type="InterPro" id="IPR021834">
    <property type="entry name" value="DUF3426"/>
</dbReference>
<keyword evidence="2" id="KW-0472">Membrane</keyword>
<gene>
    <name evidence="4" type="ORF">HHL11_29720</name>
</gene>
<dbReference type="Proteomes" id="UP000541185">
    <property type="component" value="Unassembled WGS sequence"/>
</dbReference>
<dbReference type="Pfam" id="PF13719">
    <property type="entry name" value="Zn_ribbon_5"/>
    <property type="match status" value="1"/>
</dbReference>
<accession>A0A848HB05</accession>
<evidence type="ECO:0000313" key="5">
    <source>
        <dbReference type="Proteomes" id="UP000541185"/>
    </source>
</evidence>
<comment type="caution">
    <text evidence="4">The sequence shown here is derived from an EMBL/GenBank/DDBJ whole genome shotgun (WGS) entry which is preliminary data.</text>
</comment>
<feature type="compositionally biased region" description="Pro residues" evidence="1">
    <location>
        <begin position="101"/>
        <end position="118"/>
    </location>
</feature>
<dbReference type="AlphaFoldDB" id="A0A848HB05"/>
<evidence type="ECO:0000259" key="3">
    <source>
        <dbReference type="Pfam" id="PF13719"/>
    </source>
</evidence>
<sequence>MSLTTSCPACGTTFRVVPDQLKISEGWVRCGHCSEVFDATANLAEEVVAPDAPGPAAPALPPQPPALDDAIRAWEATGTAGLSQPASLSGPTPGFASSPVPLAPPPAATVPPPAPVTAPEPVASAAGPRSRPMPLATLAGSARPSRDFPLDSQAPEPTELDEPFVFRRSDLLESDAGPSVYPPSGPHMDSRLPSEDDEEAEATALREVSFVRHARRKAFWKRPLVRVFLTLLLLALAALLALQYAWQERDRLALLQPQLRPALGLMCERLHCTLGPPRQIESVVIDSSGFNRLRNDTYKLSFALRNTARTDVAMPSLELTLTDAQDQPLLRRVLAPADLGARDAAIAAGSDWSGAVGIVVNTSGGSRVAGYRLLAFYP</sequence>
<proteinExistence type="predicted"/>